<keyword evidence="3" id="KW-1185">Reference proteome</keyword>
<protein>
    <submittedName>
        <fullName evidence="2">Uncharacterized protein</fullName>
    </submittedName>
</protein>
<gene>
    <name evidence="2" type="ORF">GCM10010140_28950</name>
</gene>
<dbReference type="EMBL" id="BMQJ01000006">
    <property type="protein sequence ID" value="GGP97179.1"/>
    <property type="molecule type" value="Genomic_DNA"/>
</dbReference>
<reference evidence="3" key="1">
    <citation type="journal article" date="2019" name="Int. J. Syst. Evol. Microbiol.">
        <title>The Global Catalogue of Microorganisms (GCM) 10K type strain sequencing project: providing services to taxonomists for standard genome sequencing and annotation.</title>
        <authorList>
            <consortium name="The Broad Institute Genomics Platform"/>
            <consortium name="The Broad Institute Genome Sequencing Center for Infectious Disease"/>
            <person name="Wu L."/>
            <person name="Ma J."/>
        </authorList>
    </citation>
    <scope>NUCLEOTIDE SEQUENCE [LARGE SCALE GENOMIC DNA]</scope>
    <source>
        <strain evidence="3">JCM 3115</strain>
    </source>
</reference>
<accession>A0ABQ2QUN2</accession>
<feature type="compositionally biased region" description="Polar residues" evidence="1">
    <location>
        <begin position="153"/>
        <end position="167"/>
    </location>
</feature>
<comment type="caution">
    <text evidence="2">The sequence shown here is derived from an EMBL/GenBank/DDBJ whole genome shotgun (WGS) entry which is preliminary data.</text>
</comment>
<name>A0ABQ2QUN2_9ACTN</name>
<feature type="compositionally biased region" description="Acidic residues" evidence="1">
    <location>
        <begin position="86"/>
        <end position="108"/>
    </location>
</feature>
<feature type="compositionally biased region" description="Low complexity" evidence="1">
    <location>
        <begin position="109"/>
        <end position="126"/>
    </location>
</feature>
<feature type="region of interest" description="Disordered" evidence="1">
    <location>
        <begin position="74"/>
        <end position="167"/>
    </location>
</feature>
<organism evidence="2 3">
    <name type="scientific">Streptosporangium pseudovulgare</name>
    <dbReference type="NCBI Taxonomy" id="35765"/>
    <lineage>
        <taxon>Bacteria</taxon>
        <taxon>Bacillati</taxon>
        <taxon>Actinomycetota</taxon>
        <taxon>Actinomycetes</taxon>
        <taxon>Streptosporangiales</taxon>
        <taxon>Streptosporangiaceae</taxon>
        <taxon>Streptosporangium</taxon>
    </lineage>
</organism>
<dbReference type="Proteomes" id="UP000611554">
    <property type="component" value="Unassembled WGS sequence"/>
</dbReference>
<feature type="region of interest" description="Disordered" evidence="1">
    <location>
        <begin position="15"/>
        <end position="36"/>
    </location>
</feature>
<sequence>MRYACLAVSWAEPPLAEESAGEGEETGGGGTTALVSVPSPASVLGAVDGGTAGFVSALPDLSFFSGFSGFSGAPDGLGASGSGDEAGTEGEGDETEADGEAGAEEDADPQSASGGADDGSAASAPGRGVFEVVSQTPAPIKITRIAPSRMSFRGSNASSRDGCQSDR</sequence>
<evidence type="ECO:0000313" key="3">
    <source>
        <dbReference type="Proteomes" id="UP000611554"/>
    </source>
</evidence>
<evidence type="ECO:0000313" key="2">
    <source>
        <dbReference type="EMBL" id="GGP97179.1"/>
    </source>
</evidence>
<evidence type="ECO:0000256" key="1">
    <source>
        <dbReference type="SAM" id="MobiDB-lite"/>
    </source>
</evidence>
<proteinExistence type="predicted"/>